<dbReference type="HOGENOM" id="CLU_080399_1_0_6"/>
<evidence type="ECO:0000313" key="2">
    <source>
        <dbReference type="Proteomes" id="UP000002608"/>
    </source>
</evidence>
<evidence type="ECO:0000313" key="1">
    <source>
        <dbReference type="EMBL" id="ABV85935.1"/>
    </source>
</evidence>
<organism evidence="1 2">
    <name type="scientific">Shewanella pealeana (strain ATCC 700345 / ANG-SQ1)</name>
    <dbReference type="NCBI Taxonomy" id="398579"/>
    <lineage>
        <taxon>Bacteria</taxon>
        <taxon>Pseudomonadati</taxon>
        <taxon>Pseudomonadota</taxon>
        <taxon>Gammaproteobacteria</taxon>
        <taxon>Alteromonadales</taxon>
        <taxon>Shewanellaceae</taxon>
        <taxon>Shewanella</taxon>
    </lineage>
</organism>
<dbReference type="RefSeq" id="WP_012153873.1">
    <property type="nucleotide sequence ID" value="NC_009901.1"/>
</dbReference>
<reference evidence="1 2" key="1">
    <citation type="submission" date="2007-10" db="EMBL/GenBank/DDBJ databases">
        <title>Complete sequence of Shewanella pealeana ATCC 700345.</title>
        <authorList>
            <consortium name="US DOE Joint Genome Institute"/>
            <person name="Copeland A."/>
            <person name="Lucas S."/>
            <person name="Lapidus A."/>
            <person name="Barry K."/>
            <person name="Glavina del Rio T."/>
            <person name="Dalin E."/>
            <person name="Tice H."/>
            <person name="Pitluck S."/>
            <person name="Chertkov O."/>
            <person name="Brettin T."/>
            <person name="Bruce D."/>
            <person name="Detter J.C."/>
            <person name="Han C."/>
            <person name="Schmutz J."/>
            <person name="Larimer F."/>
            <person name="Land M."/>
            <person name="Hauser L."/>
            <person name="Kyrpides N."/>
            <person name="Kim E."/>
            <person name="Zhao J.-S.Z."/>
            <person name="Manno D."/>
            <person name="Hawari J."/>
            <person name="Richardson P."/>
        </authorList>
    </citation>
    <scope>NUCLEOTIDE SEQUENCE [LARGE SCALE GENOMIC DNA]</scope>
    <source>
        <strain evidence="2">ATCC 700345 / ANG-SQ1</strain>
    </source>
</reference>
<name>A8H048_SHEPA</name>
<gene>
    <name evidence="1" type="ordered locus">Spea_0607</name>
</gene>
<dbReference type="EMBL" id="CP000851">
    <property type="protein sequence ID" value="ABV85935.1"/>
    <property type="molecule type" value="Genomic_DNA"/>
</dbReference>
<proteinExistence type="predicted"/>
<dbReference type="Proteomes" id="UP000002608">
    <property type="component" value="Chromosome"/>
</dbReference>
<protein>
    <recommendedName>
        <fullName evidence="3">DUF707 domain-containing protein</fullName>
    </recommendedName>
</protein>
<evidence type="ECO:0008006" key="3">
    <source>
        <dbReference type="Google" id="ProtNLM"/>
    </source>
</evidence>
<sequence>MKRFLVIARVGDNSLHTYWLENAAPSFDLFLSYFGDKPNHYQAEATYYEQVKGGKWPIIHKLIEANWELISQYDAVWLPDDDIMTDAKTINKMFNLFDGFDLALAQPALTMDSYFSHSSLLRQPSSVLRYSNFVEVMVPVLSASALVTLKESFGQSPSGWGLDALWPHLIGNTDFKSIAVIDATPVIHTRPVGGELYRLNPELSPSKDAIQLQALYPQFNISRRHAPNKFKVYCQISESKIYPSFLASIIGKYQRVIAKQRARKQTKFLS</sequence>
<dbReference type="OrthoDB" id="2938920at2"/>
<accession>A8H048</accession>
<dbReference type="AlphaFoldDB" id="A8H048"/>
<keyword evidence="2" id="KW-1185">Reference proteome</keyword>
<dbReference type="eggNOG" id="COG1216">
    <property type="taxonomic scope" value="Bacteria"/>
</dbReference>
<dbReference type="KEGG" id="spl:Spea_0607"/>
<dbReference type="STRING" id="398579.Spea_0607"/>